<proteinExistence type="predicted"/>
<dbReference type="InterPro" id="IPR005135">
    <property type="entry name" value="Endo/exonuclease/phosphatase"/>
</dbReference>
<evidence type="ECO:0000259" key="1">
    <source>
        <dbReference type="Pfam" id="PF14529"/>
    </source>
</evidence>
<gene>
    <name evidence="2" type="ORF">DMN91_008684</name>
</gene>
<dbReference type="SUPFAM" id="SSF56219">
    <property type="entry name" value="DNase I-like"/>
    <property type="match status" value="1"/>
</dbReference>
<dbReference type="Gene3D" id="3.60.10.10">
    <property type="entry name" value="Endonuclease/exonuclease/phosphatase"/>
    <property type="match status" value="1"/>
</dbReference>
<dbReference type="Proteomes" id="UP000279307">
    <property type="component" value="Chromosome 9"/>
</dbReference>
<sequence>MASVYISPSVSVAVYLNFLDDFRDFVLTTRGELLICGDFNTRSLSWGCRSSNRRGELLKELISELDLRLCNVDGFLTCVRTQGSSMVDLMLASPSCSSRLRSWHVLTGVESLSDHLYIVFFLDGLVGGSCSLDRPRGRLYPRWCLKNMNKELFVEVISFQSTFVRPDLSATALAAITGNILLDACDLAARRVRSGPRRRIAYWWNDDVAAARKLSIAARRKWMKFRYSADVELRERMHDEYRSAKRNLRKLVRSSKAKSWNELLHALDDDP</sequence>
<feature type="domain" description="Endonuclease/exonuclease/phosphatase" evidence="1">
    <location>
        <begin position="1"/>
        <end position="119"/>
    </location>
</feature>
<dbReference type="PANTHER" id="PTHR33273">
    <property type="entry name" value="DOMAIN-CONTAINING PROTEIN, PUTATIVE-RELATED"/>
    <property type="match status" value="1"/>
</dbReference>
<comment type="caution">
    <text evidence="2">The sequence shown here is derived from an EMBL/GenBank/DDBJ whole genome shotgun (WGS) entry which is preliminary data.</text>
</comment>
<accession>A0A3L8DCY3</accession>
<dbReference type="InterPro" id="IPR036691">
    <property type="entry name" value="Endo/exonu/phosph_ase_sf"/>
</dbReference>
<organism evidence="2">
    <name type="scientific">Ooceraea biroi</name>
    <name type="common">Clonal raider ant</name>
    <name type="synonym">Cerapachys biroi</name>
    <dbReference type="NCBI Taxonomy" id="2015173"/>
    <lineage>
        <taxon>Eukaryota</taxon>
        <taxon>Metazoa</taxon>
        <taxon>Ecdysozoa</taxon>
        <taxon>Arthropoda</taxon>
        <taxon>Hexapoda</taxon>
        <taxon>Insecta</taxon>
        <taxon>Pterygota</taxon>
        <taxon>Neoptera</taxon>
        <taxon>Endopterygota</taxon>
        <taxon>Hymenoptera</taxon>
        <taxon>Apocrita</taxon>
        <taxon>Aculeata</taxon>
        <taxon>Formicoidea</taxon>
        <taxon>Formicidae</taxon>
        <taxon>Dorylinae</taxon>
        <taxon>Ooceraea</taxon>
    </lineage>
</organism>
<dbReference type="Pfam" id="PF14529">
    <property type="entry name" value="Exo_endo_phos_2"/>
    <property type="match status" value="1"/>
</dbReference>
<protein>
    <recommendedName>
        <fullName evidence="1">Endonuclease/exonuclease/phosphatase domain-containing protein</fullName>
    </recommendedName>
</protein>
<dbReference type="OrthoDB" id="7551843at2759"/>
<name>A0A3L8DCY3_OOCBI</name>
<dbReference type="GO" id="GO:0003824">
    <property type="term" value="F:catalytic activity"/>
    <property type="evidence" value="ECO:0007669"/>
    <property type="project" value="InterPro"/>
</dbReference>
<dbReference type="PANTHER" id="PTHR33273:SF4">
    <property type="entry name" value="ENDONUCLEASE_EXONUCLEASE_PHOSPHATASE DOMAIN-CONTAINING PROTEIN"/>
    <property type="match status" value="1"/>
</dbReference>
<reference evidence="2" key="2">
    <citation type="submission" date="2018-07" db="EMBL/GenBank/DDBJ databases">
        <authorList>
            <person name="Mckenzie S.K."/>
            <person name="Kronauer D.J.C."/>
        </authorList>
    </citation>
    <scope>NUCLEOTIDE SEQUENCE</scope>
    <source>
        <strain evidence="2">Clonal line C1</strain>
    </source>
</reference>
<dbReference type="AlphaFoldDB" id="A0A3L8DCY3"/>
<reference evidence="2" key="1">
    <citation type="journal article" date="2018" name="Genome Res.">
        <title>The genomic architecture and molecular evolution of ant odorant receptors.</title>
        <authorList>
            <person name="McKenzie S.K."/>
            <person name="Kronauer D.J.C."/>
        </authorList>
    </citation>
    <scope>NUCLEOTIDE SEQUENCE [LARGE SCALE GENOMIC DNA]</scope>
    <source>
        <strain evidence="2">Clonal line C1</strain>
    </source>
</reference>
<dbReference type="EMBL" id="QOIP01000009">
    <property type="protein sequence ID" value="RLU18327.1"/>
    <property type="molecule type" value="Genomic_DNA"/>
</dbReference>
<evidence type="ECO:0000313" key="2">
    <source>
        <dbReference type="EMBL" id="RLU18327.1"/>
    </source>
</evidence>